<dbReference type="SMART" id="SM00232">
    <property type="entry name" value="JAB_MPN"/>
    <property type="match status" value="1"/>
</dbReference>
<name>A0AAF0AZM9_9SCHI</name>
<dbReference type="InterPro" id="IPR037518">
    <property type="entry name" value="MPN"/>
</dbReference>
<dbReference type="Proteomes" id="UP001212411">
    <property type="component" value="Chromosome 3"/>
</dbReference>
<evidence type="ECO:0000313" key="5">
    <source>
        <dbReference type="EMBL" id="WBW75243.1"/>
    </source>
</evidence>
<dbReference type="InterPro" id="IPR000555">
    <property type="entry name" value="JAMM/MPN+_dom"/>
</dbReference>
<dbReference type="PROSITE" id="PS50249">
    <property type="entry name" value="MPN"/>
    <property type="match status" value="1"/>
</dbReference>
<evidence type="ECO:0000259" key="4">
    <source>
        <dbReference type="PROSITE" id="PS50249"/>
    </source>
</evidence>
<dbReference type="EMBL" id="CP115613">
    <property type="protein sequence ID" value="WBW75243.1"/>
    <property type="molecule type" value="Genomic_DNA"/>
</dbReference>
<dbReference type="GO" id="GO:0008237">
    <property type="term" value="F:metallopeptidase activity"/>
    <property type="evidence" value="ECO:0007669"/>
    <property type="project" value="InterPro"/>
</dbReference>
<evidence type="ECO:0000256" key="3">
    <source>
        <dbReference type="ARBA" id="ARBA00022942"/>
    </source>
</evidence>
<accession>A0AAF0AZM9</accession>
<dbReference type="Pfam" id="PF13012">
    <property type="entry name" value="MitMem_reg"/>
    <property type="match status" value="1"/>
</dbReference>
<dbReference type="FunFam" id="3.40.140.10:FF:000004">
    <property type="entry name" value="26S proteasome regulatory subunit rpn-8"/>
    <property type="match status" value="1"/>
</dbReference>
<dbReference type="KEGG" id="som:SOMG_04230"/>
<sequence length="327" mass="36002">MPPSPSVISEGTTVVPQHVIVHPLVLLSAVDSYIRSAQGTKRRVVGILLGQNNGTVVNVANSYAIPFEEDEKNSSVWFLDHNFMESMNEMFKKINANEKLIGWYHTGPQLRPSDLEINNLLKKYIPNPVLVIIDVKPKSVGLPTNAYFAIDEIKDDGSKSSRTFVHLPSSIEAEEAEEIGVEHLLRDTRDVSVGTLATRVTQQAQSLQGLGQRLTEIADYLRKVVGGQLPLNHAILAELQGVFNLLPNVFSGPVSSEQVLQTEAQRAFNINSNDQLMSIYISSIVRAVIALHDLLDSLAASKTVEQQEIKPLLQQEESAAAHAEQKL</sequence>
<dbReference type="InterPro" id="IPR024969">
    <property type="entry name" value="EIF3F/CSN6-like_C"/>
</dbReference>
<feature type="domain" description="MPN" evidence="4">
    <location>
        <begin position="19"/>
        <end position="153"/>
    </location>
</feature>
<evidence type="ECO:0000256" key="2">
    <source>
        <dbReference type="ARBA" id="ARBA00008568"/>
    </source>
</evidence>
<keyword evidence="6" id="KW-1185">Reference proteome</keyword>
<dbReference type="Gene3D" id="3.40.140.10">
    <property type="entry name" value="Cytidine Deaminase, domain 2"/>
    <property type="match status" value="1"/>
</dbReference>
<dbReference type="Pfam" id="PF01398">
    <property type="entry name" value="JAB"/>
    <property type="match status" value="1"/>
</dbReference>
<gene>
    <name evidence="5" type="primary">rpn8</name>
    <name evidence="5" type="ORF">SOMG_04230</name>
</gene>
<dbReference type="GeneID" id="80877706"/>
<protein>
    <submittedName>
        <fullName evidence="5">19S proteasome regulatory subunit Rpn8</fullName>
    </submittedName>
</protein>
<dbReference type="PANTHER" id="PTHR10540:SF7">
    <property type="entry name" value="26S PROTEASOME NON-ATPASE REGULATORY SUBUNIT 7"/>
    <property type="match status" value="1"/>
</dbReference>
<proteinExistence type="inferred from homology"/>
<dbReference type="RefSeq" id="XP_056039486.1">
    <property type="nucleotide sequence ID" value="XM_056183017.1"/>
</dbReference>
<dbReference type="GO" id="GO:0008541">
    <property type="term" value="C:proteasome regulatory particle, lid subcomplex"/>
    <property type="evidence" value="ECO:0007669"/>
    <property type="project" value="UniProtKB-ARBA"/>
</dbReference>
<dbReference type="AlphaFoldDB" id="A0AAF0AZM9"/>
<dbReference type="PANTHER" id="PTHR10540">
    <property type="entry name" value="EUKARYOTIC TRANSLATION INITIATION FACTOR 3 SUBUNIT F-RELATED"/>
    <property type="match status" value="1"/>
</dbReference>
<evidence type="ECO:0000256" key="1">
    <source>
        <dbReference type="ARBA" id="ARBA00002187"/>
    </source>
</evidence>
<comment type="function">
    <text evidence="1">Acts as a regulatory subunit of the 26S proteasome which is involved in the ATP-dependent degradation of ubiquitinated proteins.</text>
</comment>
<dbReference type="InterPro" id="IPR033858">
    <property type="entry name" value="MPN_RPN7_8"/>
</dbReference>
<reference evidence="5 6" key="1">
    <citation type="journal article" date="2023" name="G3 (Bethesda)">
        <title>A high-quality reference genome for the fission yeast Schizosaccharomyces osmophilus.</title>
        <authorList>
            <person name="Jia G.S."/>
            <person name="Zhang W.C."/>
            <person name="Liang Y."/>
            <person name="Liu X.H."/>
            <person name="Rhind N."/>
            <person name="Pidoux A."/>
            <person name="Brysch-Herzberg M."/>
            <person name="Du L.L."/>
        </authorList>
    </citation>
    <scope>NUCLEOTIDE SEQUENCE [LARGE SCALE GENOMIC DNA]</scope>
    <source>
        <strain evidence="5 6">CBS 15793</strain>
    </source>
</reference>
<evidence type="ECO:0000313" key="6">
    <source>
        <dbReference type="Proteomes" id="UP001212411"/>
    </source>
</evidence>
<keyword evidence="3 5" id="KW-0647">Proteasome</keyword>
<dbReference type="CDD" id="cd08062">
    <property type="entry name" value="MPN_RPN7_8"/>
    <property type="match status" value="1"/>
</dbReference>
<comment type="similarity">
    <text evidence="2">Belongs to the peptidase M67A family.</text>
</comment>
<organism evidence="5 6">
    <name type="scientific">Schizosaccharomyces osmophilus</name>
    <dbReference type="NCBI Taxonomy" id="2545709"/>
    <lineage>
        <taxon>Eukaryota</taxon>
        <taxon>Fungi</taxon>
        <taxon>Dikarya</taxon>
        <taxon>Ascomycota</taxon>
        <taxon>Taphrinomycotina</taxon>
        <taxon>Schizosaccharomycetes</taxon>
        <taxon>Schizosaccharomycetales</taxon>
        <taxon>Schizosaccharomycetaceae</taxon>
        <taxon>Schizosaccharomyces</taxon>
    </lineage>
</organism>
<dbReference type="GO" id="GO:0043161">
    <property type="term" value="P:proteasome-mediated ubiquitin-dependent protein catabolic process"/>
    <property type="evidence" value="ECO:0007669"/>
    <property type="project" value="TreeGrafter"/>
</dbReference>